<reference evidence="2 3" key="1">
    <citation type="submission" date="2024-03" db="EMBL/GenBank/DDBJ databases">
        <title>Rhodococcus navarretei sp. nov. and Pseudarthrobacter quantumdoti sp. nov., two new species with the ability to biosynthesize Quantum Dots isolated from soil samples at Union Glacier, Antarctica.</title>
        <authorList>
            <person name="Vargas M."/>
        </authorList>
    </citation>
    <scope>NUCLEOTIDE SEQUENCE [LARGE SCALE GENOMIC DNA]</scope>
    <source>
        <strain evidence="2 3">EXRC-4A-4</strain>
    </source>
</reference>
<protein>
    <submittedName>
        <fullName evidence="2">Tetratricopeptide repeat protein</fullName>
    </submittedName>
</protein>
<dbReference type="InterPro" id="IPR041656">
    <property type="entry name" value="TPR_5"/>
</dbReference>
<dbReference type="Pfam" id="PF12688">
    <property type="entry name" value="TPR_5"/>
    <property type="match status" value="1"/>
</dbReference>
<name>A0ABU9CS79_9NOCA</name>
<organism evidence="2 3">
    <name type="scientific">Rhodococcus navarretei</name>
    <dbReference type="NCBI Taxonomy" id="3128981"/>
    <lineage>
        <taxon>Bacteria</taxon>
        <taxon>Bacillati</taxon>
        <taxon>Actinomycetota</taxon>
        <taxon>Actinomycetes</taxon>
        <taxon>Mycobacteriales</taxon>
        <taxon>Nocardiaceae</taxon>
        <taxon>Rhodococcus</taxon>
    </lineage>
</organism>
<evidence type="ECO:0000313" key="3">
    <source>
        <dbReference type="Proteomes" id="UP001456513"/>
    </source>
</evidence>
<evidence type="ECO:0000259" key="1">
    <source>
        <dbReference type="Pfam" id="PF12688"/>
    </source>
</evidence>
<accession>A0ABU9CS79</accession>
<comment type="caution">
    <text evidence="2">The sequence shown here is derived from an EMBL/GenBank/DDBJ whole genome shotgun (WGS) entry which is preliminary data.</text>
</comment>
<keyword evidence="3" id="KW-1185">Reference proteome</keyword>
<proteinExistence type="predicted"/>
<dbReference type="EMBL" id="JBBPCN010000001">
    <property type="protein sequence ID" value="MEK8069281.1"/>
    <property type="molecule type" value="Genomic_DNA"/>
</dbReference>
<dbReference type="RefSeq" id="WP_341439792.1">
    <property type="nucleotide sequence ID" value="NZ_JBBPCN010000001.1"/>
</dbReference>
<dbReference type="Proteomes" id="UP001456513">
    <property type="component" value="Unassembled WGS sequence"/>
</dbReference>
<gene>
    <name evidence="2" type="ORF">AABD04_00280</name>
</gene>
<sequence length="179" mass="20027">MPRDTAVAADPSIVDDRLMLSWEDRMAEFWRDADDADAVRMRIQINQLLSTAKCSDARALFERACLEGFLGEESAAVPLYEASLSHGLDTDRENQARIQLASSLRNVGRQDDALRVLEEFEFSTEYRSARDAFVALALWDKGDGAQALRNALHAADPVLGRYRRAIGAYAAELFDDRQS</sequence>
<dbReference type="Gene3D" id="1.25.40.10">
    <property type="entry name" value="Tetratricopeptide repeat domain"/>
    <property type="match status" value="1"/>
</dbReference>
<dbReference type="InterPro" id="IPR011990">
    <property type="entry name" value="TPR-like_helical_dom_sf"/>
</dbReference>
<feature type="domain" description="Tetratrico peptide repeat group 5" evidence="1">
    <location>
        <begin position="58"/>
        <end position="173"/>
    </location>
</feature>
<evidence type="ECO:0000313" key="2">
    <source>
        <dbReference type="EMBL" id="MEK8069281.1"/>
    </source>
</evidence>